<dbReference type="Gene3D" id="3.40.50.300">
    <property type="entry name" value="P-loop containing nucleotide triphosphate hydrolases"/>
    <property type="match status" value="1"/>
</dbReference>
<keyword evidence="5" id="KW-1185">Reference proteome</keyword>
<dbReference type="Gene3D" id="1.25.40.10">
    <property type="entry name" value="Tetratricopeptide repeat domain"/>
    <property type="match status" value="2"/>
</dbReference>
<dbReference type="SUPFAM" id="SSF52540">
    <property type="entry name" value="P-loop containing nucleoside triphosphate hydrolases"/>
    <property type="match status" value="1"/>
</dbReference>
<dbReference type="PANTHER" id="PTHR16305:SF28">
    <property type="entry name" value="GUANYLATE CYCLASE DOMAIN-CONTAINING PROTEIN"/>
    <property type="match status" value="1"/>
</dbReference>
<organism evidence="4 5">
    <name type="scientific">Deinococcus radiotolerans</name>
    <dbReference type="NCBI Taxonomy" id="1309407"/>
    <lineage>
        <taxon>Bacteria</taxon>
        <taxon>Thermotogati</taxon>
        <taxon>Deinococcota</taxon>
        <taxon>Deinococci</taxon>
        <taxon>Deinococcales</taxon>
        <taxon>Deinococcaceae</taxon>
        <taxon>Deinococcus</taxon>
    </lineage>
</organism>
<dbReference type="SUPFAM" id="SSF48452">
    <property type="entry name" value="TPR-like"/>
    <property type="match status" value="2"/>
</dbReference>
<dbReference type="InterPro" id="IPR005158">
    <property type="entry name" value="BTAD"/>
</dbReference>
<keyword evidence="2" id="KW-0067">ATP-binding</keyword>
<dbReference type="InterPro" id="IPR011990">
    <property type="entry name" value="TPR-like_helical_dom_sf"/>
</dbReference>
<accession>A0ABQ2FRG9</accession>
<proteinExistence type="predicted"/>
<dbReference type="SMART" id="SM01043">
    <property type="entry name" value="BTAD"/>
    <property type="match status" value="1"/>
</dbReference>
<evidence type="ECO:0000259" key="3">
    <source>
        <dbReference type="SMART" id="SM01043"/>
    </source>
</evidence>
<reference evidence="5" key="1">
    <citation type="journal article" date="2019" name="Int. J. Syst. Evol. Microbiol.">
        <title>The Global Catalogue of Microorganisms (GCM) 10K type strain sequencing project: providing services to taxonomists for standard genome sequencing and annotation.</title>
        <authorList>
            <consortium name="The Broad Institute Genomics Platform"/>
            <consortium name="The Broad Institute Genome Sequencing Center for Infectious Disease"/>
            <person name="Wu L."/>
            <person name="Ma J."/>
        </authorList>
    </citation>
    <scope>NUCLEOTIDE SEQUENCE [LARGE SCALE GENOMIC DNA]</scope>
    <source>
        <strain evidence="5">JCM 19173</strain>
    </source>
</reference>
<dbReference type="Proteomes" id="UP000604341">
    <property type="component" value="Unassembled WGS sequence"/>
</dbReference>
<comment type="caution">
    <text evidence="4">The sequence shown here is derived from an EMBL/GenBank/DDBJ whole genome shotgun (WGS) entry which is preliminary data.</text>
</comment>
<dbReference type="Pfam" id="PF03704">
    <property type="entry name" value="BTAD"/>
    <property type="match status" value="1"/>
</dbReference>
<evidence type="ECO:0000313" key="4">
    <source>
        <dbReference type="EMBL" id="GGL19639.1"/>
    </source>
</evidence>
<protein>
    <submittedName>
        <fullName evidence="4">SARP family transcriptional regulator</fullName>
    </submittedName>
</protein>
<gene>
    <name evidence="4" type="ORF">GCM10010844_43260</name>
</gene>
<feature type="domain" description="Bacterial transcriptional activator" evidence="3">
    <location>
        <begin position="89"/>
        <end position="219"/>
    </location>
</feature>
<evidence type="ECO:0000256" key="1">
    <source>
        <dbReference type="ARBA" id="ARBA00022741"/>
    </source>
</evidence>
<evidence type="ECO:0000256" key="2">
    <source>
        <dbReference type="ARBA" id="ARBA00022840"/>
    </source>
</evidence>
<sequence>MPDAAWTLTLWGAPSLISPDGQRRPCGGKPLALLVYLAVEGRAARARTADLLWPEAGEAGRNNLVILLRRMSQRYGVPLVAPGAHLTLSDHMRVDACTGHRLERTLPLEDLDLPALDEFSTWLGDQRARLQAEGARAARLAARPLEDAGQFREAAPLLQRAAFLQPLSDETTRALMRAQYLSGDPVAALQTFEEFRRTVRATLQTEPMALTAALAREIEQGRRLAAPAVRREPSAAAPPRTVTGRDDLLHLMAQARHAGQSVVLTGEAGIGKSTLALADAAAQGDALIYAGRPSDGPVPYAAVTRSLRALLDRERHLHAHLSQWPVLGLLLPERLEAERSGTDAGPALRAAVTALYRVASSQVRTLILDDLHLMDRPSLDLCLSWLQDQALPVAVTACVRPEALPADVRGHLSELIRQPHVRHLPLAPISEAASATLLRHLGGPDLAGHAPLLHRFAGGNPLYLEETVRHLWTPGGTFDLRRLPDTGRAQQLITGRLDQLTPVARQLARAASVVGHDLQPAVLADMLGVPAPDIRTAWETLETAGLVLDGQFTHDLVREALLLHLPGPLRMLLHRAAARALTQHAAPPARVAQHWELGARPAEAAGALRQAGRAAQDTGLYREASQFLGRAAELLDAAHLAEPAFEALDQQLEALYVLEDQLPTWQRAVSALEGQARTTPQQGRAALHRARLHFARQEFGAQMQSAQQGLLLARQAQDLATELDLLEVVAGHALQHEYRAALPLLTHLESLAARLGRRDVQARALEGLGFAFQMTDPRRAGPALRAASQWHLDVSTPASAASAIAKWSRAAYRLGHFEAALAHAQRARHLLGDTEGFRVVALINAYGEALSRWGTGDPEGAAQLTDAALSQEAQTPAEQGWLSALRLVQLWLDLAQGSATPAALDEALALTDLPPTLHTEQLALQATLLSHLGQRGAAVELLDRLTRRAQHLGDTFVWLRTQLHQADLAGDPGARRALQDSAARRGLRGLTATPLAGRPDPILTVMLSRPK</sequence>
<name>A0ABQ2FRG9_9DEIO</name>
<dbReference type="InterPro" id="IPR027417">
    <property type="entry name" value="P-loop_NTPase"/>
</dbReference>
<dbReference type="RefSeq" id="WP_229784851.1">
    <property type="nucleotide sequence ID" value="NZ_BMPE01000034.1"/>
</dbReference>
<keyword evidence="1" id="KW-0547">Nucleotide-binding</keyword>
<dbReference type="PANTHER" id="PTHR16305">
    <property type="entry name" value="TESTICULAR SOLUBLE ADENYLYL CYCLASE"/>
    <property type="match status" value="1"/>
</dbReference>
<dbReference type="EMBL" id="BMPE01000034">
    <property type="protein sequence ID" value="GGL19639.1"/>
    <property type="molecule type" value="Genomic_DNA"/>
</dbReference>
<evidence type="ECO:0000313" key="5">
    <source>
        <dbReference type="Proteomes" id="UP000604341"/>
    </source>
</evidence>